<keyword evidence="3" id="KW-1185">Reference proteome</keyword>
<name>A0A5B7IE55_PORTR</name>
<dbReference type="EMBL" id="VSRR010050395">
    <property type="protein sequence ID" value="MPC79158.1"/>
    <property type="molecule type" value="Genomic_DNA"/>
</dbReference>
<feature type="region of interest" description="Disordered" evidence="1">
    <location>
        <begin position="64"/>
        <end position="93"/>
    </location>
</feature>
<comment type="caution">
    <text evidence="2">The sequence shown here is derived from an EMBL/GenBank/DDBJ whole genome shotgun (WGS) entry which is preliminary data.</text>
</comment>
<protein>
    <submittedName>
        <fullName evidence="2">Uncharacterized protein</fullName>
    </submittedName>
</protein>
<evidence type="ECO:0000256" key="1">
    <source>
        <dbReference type="SAM" id="MobiDB-lite"/>
    </source>
</evidence>
<organism evidence="2 3">
    <name type="scientific">Portunus trituberculatus</name>
    <name type="common">Swimming crab</name>
    <name type="synonym">Neptunus trituberculatus</name>
    <dbReference type="NCBI Taxonomy" id="210409"/>
    <lineage>
        <taxon>Eukaryota</taxon>
        <taxon>Metazoa</taxon>
        <taxon>Ecdysozoa</taxon>
        <taxon>Arthropoda</taxon>
        <taxon>Crustacea</taxon>
        <taxon>Multicrustacea</taxon>
        <taxon>Malacostraca</taxon>
        <taxon>Eumalacostraca</taxon>
        <taxon>Eucarida</taxon>
        <taxon>Decapoda</taxon>
        <taxon>Pleocyemata</taxon>
        <taxon>Brachyura</taxon>
        <taxon>Eubrachyura</taxon>
        <taxon>Portunoidea</taxon>
        <taxon>Portunidae</taxon>
        <taxon>Portuninae</taxon>
        <taxon>Portunus</taxon>
    </lineage>
</organism>
<gene>
    <name evidence="2" type="ORF">E2C01_073671</name>
</gene>
<sequence length="111" mass="11746">MFFGPTKSKTTAQAAATTTRPPSATNSHLLQRLLRELGRVARVVVVAAVGRLSLVVVGALLGAPTHPRPPRPLLPPTPTDFAMSDPVGVGGEGGRRACSVVVVAWYRRLRL</sequence>
<evidence type="ECO:0000313" key="3">
    <source>
        <dbReference type="Proteomes" id="UP000324222"/>
    </source>
</evidence>
<dbReference type="AlphaFoldDB" id="A0A5B7IE55"/>
<reference evidence="2 3" key="1">
    <citation type="submission" date="2019-05" db="EMBL/GenBank/DDBJ databases">
        <title>Another draft genome of Portunus trituberculatus and its Hox gene families provides insights of decapod evolution.</title>
        <authorList>
            <person name="Jeong J.-H."/>
            <person name="Song I."/>
            <person name="Kim S."/>
            <person name="Choi T."/>
            <person name="Kim D."/>
            <person name="Ryu S."/>
            <person name="Kim W."/>
        </authorList>
    </citation>
    <scope>NUCLEOTIDE SEQUENCE [LARGE SCALE GENOMIC DNA]</scope>
    <source>
        <tissue evidence="2">Muscle</tissue>
    </source>
</reference>
<feature type="region of interest" description="Disordered" evidence="1">
    <location>
        <begin position="1"/>
        <end position="24"/>
    </location>
</feature>
<evidence type="ECO:0000313" key="2">
    <source>
        <dbReference type="EMBL" id="MPC79158.1"/>
    </source>
</evidence>
<proteinExistence type="predicted"/>
<dbReference type="Proteomes" id="UP000324222">
    <property type="component" value="Unassembled WGS sequence"/>
</dbReference>
<accession>A0A5B7IE55</accession>
<feature type="compositionally biased region" description="Pro residues" evidence="1">
    <location>
        <begin position="66"/>
        <end position="78"/>
    </location>
</feature>